<evidence type="ECO:0000313" key="4">
    <source>
        <dbReference type="EMBL" id="TXJ98754.1"/>
    </source>
</evidence>
<sequence>MSEVMVICIVDDDSIYQYAMRKDLQSLEMEKELLFFNDGEEAMNFMTANLIDTKSLPDIIFLDINMPIMDGFQFMEHFVQLKPRLGKKITVYMVSSSIDPEDIKRAEAISEISDYLIKPVNLGELRELVIKLKQSGNS</sequence>
<evidence type="ECO:0000259" key="2">
    <source>
        <dbReference type="PROSITE" id="PS50110"/>
    </source>
</evidence>
<feature type="domain" description="Response regulatory" evidence="2">
    <location>
        <begin position="6"/>
        <end position="133"/>
    </location>
</feature>
<organism evidence="3 5">
    <name type="scientific">Flagellimonas pelagia</name>
    <dbReference type="NCBI Taxonomy" id="2306998"/>
    <lineage>
        <taxon>Bacteria</taxon>
        <taxon>Pseudomonadati</taxon>
        <taxon>Bacteroidota</taxon>
        <taxon>Flavobacteriia</taxon>
        <taxon>Flavobacteriales</taxon>
        <taxon>Flavobacteriaceae</taxon>
        <taxon>Flagellimonas</taxon>
    </lineage>
</organism>
<dbReference type="PROSITE" id="PS50110">
    <property type="entry name" value="RESPONSE_REGULATORY"/>
    <property type="match status" value="1"/>
</dbReference>
<proteinExistence type="predicted"/>
<dbReference type="SUPFAM" id="SSF52172">
    <property type="entry name" value="CheY-like"/>
    <property type="match status" value="1"/>
</dbReference>
<dbReference type="EMBL" id="VNWK01000013">
    <property type="protein sequence ID" value="TXJ98754.1"/>
    <property type="molecule type" value="Genomic_DNA"/>
</dbReference>
<evidence type="ECO:0000313" key="5">
    <source>
        <dbReference type="Proteomes" id="UP000266691"/>
    </source>
</evidence>
<dbReference type="SMART" id="SM00448">
    <property type="entry name" value="REC"/>
    <property type="match status" value="1"/>
</dbReference>
<name>A0A3A1NP10_9FLAO</name>
<feature type="modified residue" description="4-aspartylphosphate" evidence="1">
    <location>
        <position position="63"/>
    </location>
</feature>
<dbReference type="EMBL" id="QXFI01000013">
    <property type="protein sequence ID" value="RIV45988.1"/>
    <property type="molecule type" value="Genomic_DNA"/>
</dbReference>
<protein>
    <submittedName>
        <fullName evidence="3">Response regulator</fullName>
    </submittedName>
</protein>
<dbReference type="Gene3D" id="3.40.50.2300">
    <property type="match status" value="1"/>
</dbReference>
<dbReference type="AlphaFoldDB" id="A0A3A1NP10"/>
<evidence type="ECO:0000256" key="1">
    <source>
        <dbReference type="PROSITE-ProRule" id="PRU00169"/>
    </source>
</evidence>
<evidence type="ECO:0000313" key="3">
    <source>
        <dbReference type="EMBL" id="RIV45988.1"/>
    </source>
</evidence>
<dbReference type="OrthoDB" id="673128at2"/>
<reference evidence="4 6" key="2">
    <citation type="submission" date="2019-07" db="EMBL/GenBank/DDBJ databases">
        <title>Draft genome of two Muricauda strains isolated from deep sea.</title>
        <authorList>
            <person name="Sun C."/>
        </authorList>
    </citation>
    <scope>NUCLEOTIDE SEQUENCE [LARGE SCALE GENOMIC DNA]</scope>
    <source>
        <strain evidence="4 6">72</strain>
    </source>
</reference>
<keyword evidence="6" id="KW-1185">Reference proteome</keyword>
<dbReference type="RefSeq" id="WP_119646471.1">
    <property type="nucleotide sequence ID" value="NZ_QXFI01000013.1"/>
</dbReference>
<dbReference type="InterPro" id="IPR052893">
    <property type="entry name" value="TCS_response_regulator"/>
</dbReference>
<dbReference type="PANTHER" id="PTHR44520">
    <property type="entry name" value="RESPONSE REGULATOR RCP1-RELATED"/>
    <property type="match status" value="1"/>
</dbReference>
<keyword evidence="1" id="KW-0597">Phosphoprotein</keyword>
<accession>A0A3A1NP10</accession>
<gene>
    <name evidence="3" type="ORF">D2V05_05315</name>
    <name evidence="4" type="ORF">FQ017_05275</name>
</gene>
<dbReference type="InterPro" id="IPR011006">
    <property type="entry name" value="CheY-like_superfamily"/>
</dbReference>
<dbReference type="InterPro" id="IPR001789">
    <property type="entry name" value="Sig_transdc_resp-reg_receiver"/>
</dbReference>
<dbReference type="Proteomes" id="UP000266691">
    <property type="component" value="Unassembled WGS sequence"/>
</dbReference>
<dbReference type="Pfam" id="PF00072">
    <property type="entry name" value="Response_reg"/>
    <property type="match status" value="1"/>
</dbReference>
<dbReference type="Proteomes" id="UP000321621">
    <property type="component" value="Unassembled WGS sequence"/>
</dbReference>
<evidence type="ECO:0000313" key="6">
    <source>
        <dbReference type="Proteomes" id="UP000321621"/>
    </source>
</evidence>
<dbReference type="GO" id="GO:0000160">
    <property type="term" value="P:phosphorelay signal transduction system"/>
    <property type="evidence" value="ECO:0007669"/>
    <property type="project" value="InterPro"/>
</dbReference>
<reference evidence="3 5" key="1">
    <citation type="submission" date="2018-08" db="EMBL/GenBank/DDBJ databases">
        <title>Proposal of Muricauda 72 sp.nov. and Muricauda NH166 sp.nov., isolated from seawater.</title>
        <authorList>
            <person name="Cheng H."/>
            <person name="Wu Y.-H."/>
            <person name="Guo L.-L."/>
            <person name="Xu X.-W."/>
        </authorList>
    </citation>
    <scope>NUCLEOTIDE SEQUENCE [LARGE SCALE GENOMIC DNA]</scope>
    <source>
        <strain evidence="3 5">72</strain>
    </source>
</reference>
<dbReference type="PANTHER" id="PTHR44520:SF2">
    <property type="entry name" value="RESPONSE REGULATOR RCP1"/>
    <property type="match status" value="1"/>
</dbReference>
<comment type="caution">
    <text evidence="3">The sequence shown here is derived from an EMBL/GenBank/DDBJ whole genome shotgun (WGS) entry which is preliminary data.</text>
</comment>